<dbReference type="EMBL" id="KV460217">
    <property type="protein sequence ID" value="OBT98258.1"/>
    <property type="molecule type" value="Genomic_DNA"/>
</dbReference>
<feature type="region of interest" description="Disordered" evidence="1">
    <location>
        <begin position="1"/>
        <end position="67"/>
    </location>
</feature>
<sequence length="123" mass="13121">MCFGLRSSGAKADIQNGTDIDIPARKISSPQPQQNLNGDGSEMSMMSGKPEKVEKAEKPKKKKWNDDEYGDSVSLALAAKTRARIKELYPNGIPEGEQDAISRTQMSSGPMGGPYGGGAMMGL</sequence>
<accession>A0A1B8GQZ6</accession>
<dbReference type="Proteomes" id="UP000091956">
    <property type="component" value="Unassembled WGS sequence"/>
</dbReference>
<proteinExistence type="predicted"/>
<evidence type="ECO:0000256" key="1">
    <source>
        <dbReference type="SAM" id="MobiDB-lite"/>
    </source>
</evidence>
<feature type="region of interest" description="Disordered" evidence="1">
    <location>
        <begin position="89"/>
        <end position="123"/>
    </location>
</feature>
<evidence type="ECO:0000313" key="3">
    <source>
        <dbReference type="Proteomes" id="UP000091956"/>
    </source>
</evidence>
<evidence type="ECO:0000313" key="2">
    <source>
        <dbReference type="EMBL" id="OBT98258.1"/>
    </source>
</evidence>
<dbReference type="RefSeq" id="XP_018131991.1">
    <property type="nucleotide sequence ID" value="XM_018272616.2"/>
</dbReference>
<dbReference type="AlphaFoldDB" id="A0A1B8GQZ6"/>
<reference evidence="3" key="2">
    <citation type="journal article" date="2018" name="Nat. Commun.">
        <title>Extreme sensitivity to ultraviolet light in the fungal pathogen causing white-nose syndrome of bats.</title>
        <authorList>
            <person name="Palmer J.M."/>
            <person name="Drees K.P."/>
            <person name="Foster J.T."/>
            <person name="Lindner D.L."/>
        </authorList>
    </citation>
    <scope>NUCLEOTIDE SEQUENCE [LARGE SCALE GENOMIC DNA]</scope>
    <source>
        <strain evidence="3">UAMH 10579</strain>
    </source>
</reference>
<feature type="compositionally biased region" description="Polar residues" evidence="1">
    <location>
        <begin position="28"/>
        <end position="38"/>
    </location>
</feature>
<feature type="compositionally biased region" description="Gly residues" evidence="1">
    <location>
        <begin position="110"/>
        <end position="123"/>
    </location>
</feature>
<dbReference type="OrthoDB" id="3439145at2759"/>
<dbReference type="GeneID" id="28836504"/>
<organism evidence="2 3">
    <name type="scientific">Pseudogymnoascus verrucosus</name>
    <dbReference type="NCBI Taxonomy" id="342668"/>
    <lineage>
        <taxon>Eukaryota</taxon>
        <taxon>Fungi</taxon>
        <taxon>Dikarya</taxon>
        <taxon>Ascomycota</taxon>
        <taxon>Pezizomycotina</taxon>
        <taxon>Leotiomycetes</taxon>
        <taxon>Thelebolales</taxon>
        <taxon>Thelebolaceae</taxon>
        <taxon>Pseudogymnoascus</taxon>
    </lineage>
</organism>
<protein>
    <submittedName>
        <fullName evidence="2">Uncharacterized protein</fullName>
    </submittedName>
</protein>
<gene>
    <name evidence="2" type="ORF">VE01_03118</name>
</gene>
<reference evidence="2 3" key="1">
    <citation type="submission" date="2016-03" db="EMBL/GenBank/DDBJ databases">
        <title>Comparative genomics of Pseudogymnoascus destructans, the fungus causing white-nose syndrome of bats.</title>
        <authorList>
            <person name="Palmer J.M."/>
            <person name="Drees K.P."/>
            <person name="Foster J.T."/>
            <person name="Lindner D.L."/>
        </authorList>
    </citation>
    <scope>NUCLEOTIDE SEQUENCE [LARGE SCALE GENOMIC DNA]</scope>
    <source>
        <strain evidence="2 3">UAMH 10579</strain>
    </source>
</reference>
<keyword evidence="3" id="KW-1185">Reference proteome</keyword>
<name>A0A1B8GQZ6_9PEZI</name>